<keyword evidence="1" id="KW-0560">Oxidoreductase</keyword>
<dbReference type="EMBL" id="JAKLWS010000023">
    <property type="protein sequence ID" value="MCG2589920.1"/>
    <property type="molecule type" value="Genomic_DNA"/>
</dbReference>
<dbReference type="Gene3D" id="3.50.50.60">
    <property type="entry name" value="FAD/NAD(P)-binding domain"/>
    <property type="match status" value="1"/>
</dbReference>
<dbReference type="PRINTS" id="PR00420">
    <property type="entry name" value="RNGMNOXGNASE"/>
</dbReference>
<dbReference type="InterPro" id="IPR036188">
    <property type="entry name" value="FAD/NAD-bd_sf"/>
</dbReference>
<dbReference type="Pfam" id="PF01494">
    <property type="entry name" value="FAD_binding_3"/>
    <property type="match status" value="1"/>
</dbReference>
<dbReference type="PANTHER" id="PTHR43476">
    <property type="entry name" value="3-(3-HYDROXY-PHENYL)PROPIONATE/3-HYDROXYCINNAMIC ACID HYDROXYLASE"/>
    <property type="match status" value="1"/>
</dbReference>
<reference evidence="3" key="1">
    <citation type="submission" date="2022-01" db="EMBL/GenBank/DDBJ databases">
        <authorList>
            <person name="Wang Y."/>
        </authorList>
    </citation>
    <scope>NUCLEOTIDE SEQUENCE</scope>
    <source>
        <strain evidence="3">WB101</strain>
    </source>
</reference>
<evidence type="ECO:0000259" key="2">
    <source>
        <dbReference type="Pfam" id="PF01494"/>
    </source>
</evidence>
<evidence type="ECO:0000313" key="3">
    <source>
        <dbReference type="EMBL" id="MCG2589920.1"/>
    </source>
</evidence>
<organism evidence="3 4">
    <name type="scientific">Rhodohalobacter sulfatireducens</name>
    <dbReference type="NCBI Taxonomy" id="2911366"/>
    <lineage>
        <taxon>Bacteria</taxon>
        <taxon>Pseudomonadati</taxon>
        <taxon>Balneolota</taxon>
        <taxon>Balneolia</taxon>
        <taxon>Balneolales</taxon>
        <taxon>Balneolaceae</taxon>
        <taxon>Rhodohalobacter</taxon>
    </lineage>
</organism>
<reference evidence="3" key="2">
    <citation type="submission" date="2024-05" db="EMBL/GenBank/DDBJ databases">
        <title>Rhodohalobacter halophilus gen. nov., sp. nov., a moderately halophilic member of the family Balneolaceae.</title>
        <authorList>
            <person name="Xia J."/>
        </authorList>
    </citation>
    <scope>NUCLEOTIDE SEQUENCE</scope>
    <source>
        <strain evidence="3">WB101</strain>
    </source>
</reference>
<keyword evidence="4" id="KW-1185">Reference proteome</keyword>
<dbReference type="GO" id="GO:0004497">
    <property type="term" value="F:monooxygenase activity"/>
    <property type="evidence" value="ECO:0007669"/>
    <property type="project" value="UniProtKB-KW"/>
</dbReference>
<dbReference type="InterPro" id="IPR002938">
    <property type="entry name" value="FAD-bd"/>
</dbReference>
<dbReference type="InterPro" id="IPR050631">
    <property type="entry name" value="PheA/TfdB_FAD_monoxygenase"/>
</dbReference>
<dbReference type="RefSeq" id="WP_237855278.1">
    <property type="nucleotide sequence ID" value="NZ_JAKLWS010000023.1"/>
</dbReference>
<accession>A0ABS9KGG6</accession>
<proteinExistence type="predicted"/>
<name>A0ABS9KGG6_9BACT</name>
<keyword evidence="3" id="KW-0503">Monooxygenase</keyword>
<evidence type="ECO:0000256" key="1">
    <source>
        <dbReference type="ARBA" id="ARBA00023002"/>
    </source>
</evidence>
<feature type="domain" description="FAD-binding" evidence="2">
    <location>
        <begin position="5"/>
        <end position="339"/>
    </location>
</feature>
<dbReference type="Proteomes" id="UP001165366">
    <property type="component" value="Unassembled WGS sequence"/>
</dbReference>
<gene>
    <name evidence="3" type="ORF">L6773_15185</name>
</gene>
<dbReference type="PANTHER" id="PTHR43476:SF3">
    <property type="entry name" value="FAD-BINDING MONOOXYGENASE"/>
    <property type="match status" value="1"/>
</dbReference>
<protein>
    <submittedName>
        <fullName evidence="3">FAD-dependent monooxygenase</fullName>
    </submittedName>
</protein>
<sequence length="386" mass="43947">MMKFDTEIVIVGGGPVGLYLAGRLIQHGITCKVLEKRTNIDQHSKSLGIHPVSLELFEKAGIVESFLNQGLKIQKGVAFWNSDKLGEISFENCPTPFNYILAIPQWKTETILEYWVQKLDEKAIIRGAEVNEITQTNDNVQVRYKQNEGNSFLRSRYLLGCDGKNSLVRKSCNIEFKGEAYPDCYIMGDFEDNTDFGSDAAVYLHKDGLIESFPLPNDQRRWVVKTDGYIDDPKPSQLKFLIKERIQHHLEEAQNFMISSFGVQQYSAKSYHSKNILLAGDSAHVVSPIGGQGMNLGWLDAEEAVNVIIEALKNGSSKSKLFQEYSNRRRTITKQVAKRAEMNMHLGRKETSNLFYKSILRIVLNTWLNRLLAKVFTMRGLGKWWV</sequence>
<evidence type="ECO:0000313" key="4">
    <source>
        <dbReference type="Proteomes" id="UP001165366"/>
    </source>
</evidence>
<dbReference type="Gene3D" id="3.30.70.2450">
    <property type="match status" value="1"/>
</dbReference>
<comment type="caution">
    <text evidence="3">The sequence shown here is derived from an EMBL/GenBank/DDBJ whole genome shotgun (WGS) entry which is preliminary data.</text>
</comment>
<dbReference type="SUPFAM" id="SSF51905">
    <property type="entry name" value="FAD/NAD(P)-binding domain"/>
    <property type="match status" value="1"/>
</dbReference>